<evidence type="ECO:0000256" key="1">
    <source>
        <dbReference type="SAM" id="MobiDB-lite"/>
    </source>
</evidence>
<accession>A0A811UZD8</accession>
<evidence type="ECO:0000313" key="3">
    <source>
        <dbReference type="Proteomes" id="UP000606786"/>
    </source>
</evidence>
<name>A0A811UZD8_CERCA</name>
<organism evidence="2 3">
    <name type="scientific">Ceratitis capitata</name>
    <name type="common">Mediterranean fruit fly</name>
    <name type="synonym">Tephritis capitata</name>
    <dbReference type="NCBI Taxonomy" id="7213"/>
    <lineage>
        <taxon>Eukaryota</taxon>
        <taxon>Metazoa</taxon>
        <taxon>Ecdysozoa</taxon>
        <taxon>Arthropoda</taxon>
        <taxon>Hexapoda</taxon>
        <taxon>Insecta</taxon>
        <taxon>Pterygota</taxon>
        <taxon>Neoptera</taxon>
        <taxon>Endopterygota</taxon>
        <taxon>Diptera</taxon>
        <taxon>Brachycera</taxon>
        <taxon>Muscomorpha</taxon>
        <taxon>Tephritoidea</taxon>
        <taxon>Tephritidae</taxon>
        <taxon>Ceratitis</taxon>
        <taxon>Ceratitis</taxon>
    </lineage>
</organism>
<reference evidence="2" key="1">
    <citation type="submission" date="2020-11" db="EMBL/GenBank/DDBJ databases">
        <authorList>
            <person name="Whitehead M."/>
        </authorList>
    </citation>
    <scope>NUCLEOTIDE SEQUENCE</scope>
    <source>
        <strain evidence="2">EGII</strain>
    </source>
</reference>
<dbReference type="EMBL" id="CAJHJT010000034">
    <property type="protein sequence ID" value="CAD7003007.1"/>
    <property type="molecule type" value="Genomic_DNA"/>
</dbReference>
<keyword evidence="3" id="KW-1185">Reference proteome</keyword>
<sequence length="82" mass="8492">MKAAPEGNMDDDLSSLGFHACSMYVAIAIDDADADACAGATSAWNTVGGNDVGDGDASTMTTTRKHGKSTKPNLNLQIFQLI</sequence>
<dbReference type="Proteomes" id="UP000606786">
    <property type="component" value="Unassembled WGS sequence"/>
</dbReference>
<comment type="caution">
    <text evidence="2">The sequence shown here is derived from an EMBL/GenBank/DDBJ whole genome shotgun (WGS) entry which is preliminary data.</text>
</comment>
<evidence type="ECO:0000313" key="2">
    <source>
        <dbReference type="EMBL" id="CAD7003007.1"/>
    </source>
</evidence>
<proteinExistence type="predicted"/>
<protein>
    <submittedName>
        <fullName evidence="2">(Mediterranean fruit fly) hypothetical protein</fullName>
    </submittedName>
</protein>
<gene>
    <name evidence="2" type="ORF">CCAP1982_LOCUS11470</name>
</gene>
<dbReference type="AlphaFoldDB" id="A0A811UZD8"/>
<feature type="region of interest" description="Disordered" evidence="1">
    <location>
        <begin position="48"/>
        <end position="70"/>
    </location>
</feature>